<dbReference type="PANTHER" id="PTHR43649">
    <property type="entry name" value="ARABINOSE-BINDING PROTEIN-RELATED"/>
    <property type="match status" value="1"/>
</dbReference>
<evidence type="ECO:0000259" key="3">
    <source>
        <dbReference type="Pfam" id="PF12010"/>
    </source>
</evidence>
<evidence type="ECO:0000256" key="1">
    <source>
        <dbReference type="SAM" id="MobiDB-lite"/>
    </source>
</evidence>
<gene>
    <name evidence="4" type="ORF">A8709_21045</name>
</gene>
<evidence type="ECO:0000313" key="5">
    <source>
        <dbReference type="Proteomes" id="UP000093309"/>
    </source>
</evidence>
<feature type="chain" id="PRO_5008649606" evidence="2">
    <location>
        <begin position="26"/>
        <end position="509"/>
    </location>
</feature>
<dbReference type="Gene3D" id="3.40.190.10">
    <property type="entry name" value="Periplasmic binding protein-like II"/>
    <property type="match status" value="2"/>
</dbReference>
<dbReference type="RefSeq" id="WP_065854741.1">
    <property type="nucleotide sequence ID" value="NZ_LYPC01000026.1"/>
</dbReference>
<keyword evidence="5" id="KW-1185">Reference proteome</keyword>
<dbReference type="STRING" id="512399.A8709_21045"/>
<sequence>MKRKLKLTALSLVAVMLTGTMTACSSSENTVDKSSTATPAASASTSATKDPFEIVMAMPVFGAIPKDMQAVQDEISKITKAKINATVKILPISIGAWAQQVNLMTSSGEKLDLFFEFGQGYGPDVAAGKIIALDSLLDKYGQDTKKQFEPEYLNSTKVSGKIYGIPNIKDFTTAESGVLMRKDLVDKYKIDVASIKKIDDLDAVYKTIKDNEPNLAALGSGLSVPSDQYLWYDKLGDKYGVLPGYDNGLKVENLYETKEYEDYLKKMSSWFKAGFINKDAATSQVPTNDLMKAGKIFSYFITNKPGALVDEIRTSGKELVFVPLITKAYATTSDVLTGLWTISTNSKNPERSMMFMNLMYSDKDIANLLLWGVEGKHYVKASENTIDYPTGIDAKTVGYANQGWLTGNSLLAYLYKSSPSDKNKIIIDNNKNAIKSKALGFSFNSEPVKNEITALNNVTDQYKKGLESGTLDPADKLQEFRTKLKAAGIDKVVAEKQKQLDAWAAESKK</sequence>
<evidence type="ECO:0000313" key="4">
    <source>
        <dbReference type="EMBL" id="OCT12827.1"/>
    </source>
</evidence>
<evidence type="ECO:0000256" key="2">
    <source>
        <dbReference type="SAM" id="SignalP"/>
    </source>
</evidence>
<feature type="signal peptide" evidence="2">
    <location>
        <begin position="1"/>
        <end position="25"/>
    </location>
</feature>
<dbReference type="PROSITE" id="PS51257">
    <property type="entry name" value="PROKAR_LIPOPROTEIN"/>
    <property type="match status" value="1"/>
</dbReference>
<dbReference type="InterPro" id="IPR050490">
    <property type="entry name" value="Bact_solute-bd_prot1"/>
</dbReference>
<dbReference type="AlphaFoldDB" id="A0A1C0ZXK4"/>
<dbReference type="PANTHER" id="PTHR43649:SF17">
    <property type="entry name" value="ABC TRANSPORTER SOLUTE BINDING PROTEIN-SUGAR TRANSPORT"/>
    <property type="match status" value="1"/>
</dbReference>
<feature type="compositionally biased region" description="Low complexity" evidence="1">
    <location>
        <begin position="34"/>
        <end position="44"/>
    </location>
</feature>
<dbReference type="EMBL" id="LYPC01000026">
    <property type="protein sequence ID" value="OCT12827.1"/>
    <property type="molecule type" value="Genomic_DNA"/>
</dbReference>
<dbReference type="InterPro" id="IPR022627">
    <property type="entry name" value="DUF3502"/>
</dbReference>
<dbReference type="SUPFAM" id="SSF53850">
    <property type="entry name" value="Periplasmic binding protein-like II"/>
    <property type="match status" value="1"/>
</dbReference>
<proteinExistence type="predicted"/>
<feature type="domain" description="DUF3502" evidence="3">
    <location>
        <begin position="438"/>
        <end position="505"/>
    </location>
</feature>
<dbReference type="Pfam" id="PF12010">
    <property type="entry name" value="DUF3502"/>
    <property type="match status" value="1"/>
</dbReference>
<keyword evidence="2" id="KW-0732">Signal</keyword>
<feature type="region of interest" description="Disordered" evidence="1">
    <location>
        <begin position="25"/>
        <end position="44"/>
    </location>
</feature>
<dbReference type="OrthoDB" id="7936627at2"/>
<name>A0A1C0ZXK4_9BACL</name>
<comment type="caution">
    <text evidence="4">The sequence shown here is derived from an EMBL/GenBank/DDBJ whole genome shotgun (WGS) entry which is preliminary data.</text>
</comment>
<organism evidence="4 5">
    <name type="scientific">Paenibacillus pectinilyticus</name>
    <dbReference type="NCBI Taxonomy" id="512399"/>
    <lineage>
        <taxon>Bacteria</taxon>
        <taxon>Bacillati</taxon>
        <taxon>Bacillota</taxon>
        <taxon>Bacilli</taxon>
        <taxon>Bacillales</taxon>
        <taxon>Paenibacillaceae</taxon>
        <taxon>Paenibacillus</taxon>
    </lineage>
</organism>
<protein>
    <submittedName>
        <fullName evidence="4">ABC transporter substrate-binding protein</fullName>
    </submittedName>
</protein>
<dbReference type="Proteomes" id="UP000093309">
    <property type="component" value="Unassembled WGS sequence"/>
</dbReference>
<reference evidence="5" key="1">
    <citation type="submission" date="2016-05" db="EMBL/GenBank/DDBJ databases">
        <title>Paenibacillus oryzae. sp. nov., isolated from the rice root.</title>
        <authorList>
            <person name="Zhang J."/>
            <person name="Zhang X."/>
        </authorList>
    </citation>
    <scope>NUCLEOTIDE SEQUENCE [LARGE SCALE GENOMIC DNA]</scope>
    <source>
        <strain evidence="5">KCTC13222</strain>
    </source>
</reference>
<accession>A0A1C0ZXK4</accession>